<accession>N1M8J0</accession>
<dbReference type="SUPFAM" id="SSF46689">
    <property type="entry name" value="Homeodomain-like"/>
    <property type="match status" value="1"/>
</dbReference>
<dbReference type="EMBL" id="CP106982">
    <property type="protein sequence ID" value="UYF94382.1"/>
    <property type="molecule type" value="Genomic_DNA"/>
</dbReference>
<accession>A0A059MJS0</accession>
<feature type="domain" description="HTH tetR-type" evidence="3">
    <location>
        <begin position="2"/>
        <end position="62"/>
    </location>
</feature>
<evidence type="ECO:0000259" key="3">
    <source>
        <dbReference type="PROSITE" id="PS50977"/>
    </source>
</evidence>
<keyword evidence="6" id="KW-1185">Reference proteome</keyword>
<evidence type="ECO:0000313" key="4">
    <source>
        <dbReference type="EMBL" id="GES40087.1"/>
    </source>
</evidence>
<reference evidence="5" key="3">
    <citation type="submission" date="2022-09" db="EMBL/GenBank/DDBJ databases">
        <title>The genome sequence of Rhodococcus aetherivorans N1.</title>
        <authorList>
            <person name="Jiang W."/>
        </authorList>
    </citation>
    <scope>NUCLEOTIDE SEQUENCE</scope>
    <source>
        <strain evidence="5">N1</strain>
    </source>
</reference>
<dbReference type="RefSeq" id="WP_006942168.1">
    <property type="nucleotide sequence ID" value="NZ_BAAAYP010000075.1"/>
</dbReference>
<evidence type="ECO:0000313" key="5">
    <source>
        <dbReference type="EMBL" id="UYF94382.1"/>
    </source>
</evidence>
<dbReference type="Pfam" id="PF17940">
    <property type="entry name" value="TetR_C_31"/>
    <property type="match status" value="1"/>
</dbReference>
<reference evidence="4 6" key="1">
    <citation type="journal article" date="2018" name="Biodegradation">
        <title>1,4-Dioxane degradation characteristics of Rhodococcus aetherivorans JCM 14343.</title>
        <authorList>
            <person name="Inoue D."/>
            <person name="Tsunoda T."/>
            <person name="Yamamoto N."/>
            <person name="Ike M."/>
            <person name="Sei K."/>
        </authorList>
    </citation>
    <scope>NUCLEOTIDE SEQUENCE [LARGE SCALE GENOMIC DNA]</scope>
    <source>
        <strain evidence="4 6">JCM 14343</strain>
    </source>
</reference>
<dbReference type="GO" id="GO:0003677">
    <property type="term" value="F:DNA binding"/>
    <property type="evidence" value="ECO:0007669"/>
    <property type="project" value="UniProtKB-UniRule"/>
</dbReference>
<dbReference type="InterPro" id="IPR041583">
    <property type="entry name" value="TetR_C_31"/>
</dbReference>
<dbReference type="Pfam" id="PF00440">
    <property type="entry name" value="TetR_N"/>
    <property type="match status" value="1"/>
</dbReference>
<evidence type="ECO:0000313" key="6">
    <source>
        <dbReference type="Proteomes" id="UP000325466"/>
    </source>
</evidence>
<feature type="DNA-binding region" description="H-T-H motif" evidence="2">
    <location>
        <begin position="25"/>
        <end position="44"/>
    </location>
</feature>
<evidence type="ECO:0000313" key="7">
    <source>
        <dbReference type="Proteomes" id="UP001163947"/>
    </source>
</evidence>
<sequence length="183" mass="19873">MTDKRAAVLDAAIDLLGREGLRGLTHRGVDAAAGVPAGSTSNYFRTRRALLEGVLDRLVERDRADVAVLGGGNLPRTEEELVDMLAGYVMFATGPDAVRTRARFALFVEATASPSLRRSVQRRRDELRGMGLAVLAALGSSDPVAGARVLTDHLDGMILHRLTSDDVDLDPRDDLRRMVRALR</sequence>
<dbReference type="EMBL" id="BLAH01000172">
    <property type="protein sequence ID" value="GES40087.1"/>
    <property type="molecule type" value="Genomic_DNA"/>
</dbReference>
<dbReference type="SUPFAM" id="SSF48498">
    <property type="entry name" value="Tetracyclin repressor-like, C-terminal domain"/>
    <property type="match status" value="1"/>
</dbReference>
<dbReference type="Proteomes" id="UP001163947">
    <property type="component" value="Chromosome"/>
</dbReference>
<proteinExistence type="predicted"/>
<evidence type="ECO:0000256" key="1">
    <source>
        <dbReference type="ARBA" id="ARBA00023125"/>
    </source>
</evidence>
<dbReference type="Proteomes" id="UP000325466">
    <property type="component" value="Unassembled WGS sequence"/>
</dbReference>
<reference evidence="4" key="2">
    <citation type="submission" date="2019-10" db="EMBL/GenBank/DDBJ databases">
        <title>Draft genome sequence of Rhodococcus aetherivorans JCM 14343.</title>
        <authorList>
            <person name="Inoue D."/>
            <person name="Nakazawa M."/>
            <person name="Yamamoto N."/>
            <person name="Sei K."/>
            <person name="Ike M."/>
        </authorList>
    </citation>
    <scope>NUCLEOTIDE SEQUENCE</scope>
    <source>
        <strain evidence="4">JCM 14343</strain>
    </source>
</reference>
<dbReference type="PROSITE" id="PS50977">
    <property type="entry name" value="HTH_TETR_2"/>
    <property type="match status" value="1"/>
</dbReference>
<dbReference type="InterPro" id="IPR001647">
    <property type="entry name" value="HTH_TetR"/>
</dbReference>
<dbReference type="InterPro" id="IPR036271">
    <property type="entry name" value="Tet_transcr_reg_TetR-rel_C_sf"/>
</dbReference>
<organism evidence="5 7">
    <name type="scientific">Rhodococcus aetherivorans</name>
    <dbReference type="NCBI Taxonomy" id="191292"/>
    <lineage>
        <taxon>Bacteria</taxon>
        <taxon>Bacillati</taxon>
        <taxon>Actinomycetota</taxon>
        <taxon>Actinomycetes</taxon>
        <taxon>Mycobacteriales</taxon>
        <taxon>Nocardiaceae</taxon>
        <taxon>Rhodococcus</taxon>
    </lineage>
</organism>
<evidence type="ECO:0000256" key="2">
    <source>
        <dbReference type="PROSITE-ProRule" id="PRU00335"/>
    </source>
</evidence>
<keyword evidence="1 2" id="KW-0238">DNA-binding</keyword>
<name>A0A059MJS0_9NOCA</name>
<dbReference type="GeneID" id="83618946"/>
<protein>
    <submittedName>
        <fullName evidence="5">TetR family transcriptional regulator</fullName>
    </submittedName>
    <submittedName>
        <fullName evidence="4">Transcriptional regulator, TetR family</fullName>
    </submittedName>
</protein>
<dbReference type="InterPro" id="IPR009057">
    <property type="entry name" value="Homeodomain-like_sf"/>
</dbReference>
<dbReference type="Gene3D" id="1.10.357.10">
    <property type="entry name" value="Tetracycline Repressor, domain 2"/>
    <property type="match status" value="1"/>
</dbReference>
<gene>
    <name evidence="5" type="ORF">OCS65_00970</name>
    <name evidence="4" type="ORF">RAJCM14343_5365</name>
</gene>
<dbReference type="AlphaFoldDB" id="A0A059MJS0"/>